<dbReference type="PANTHER" id="PTHR13693">
    <property type="entry name" value="CLASS II AMINOTRANSFERASE/8-AMINO-7-OXONONANOATE SYNTHASE"/>
    <property type="match status" value="1"/>
</dbReference>
<keyword evidence="3 6" id="KW-0808">Transferase</keyword>
<dbReference type="SUPFAM" id="SSF53383">
    <property type="entry name" value="PLP-dependent transferases"/>
    <property type="match status" value="1"/>
</dbReference>
<dbReference type="PANTHER" id="PTHR13693:SF77">
    <property type="entry name" value="8-AMINO-7-OXONONANOATE SYNTHASE"/>
    <property type="match status" value="1"/>
</dbReference>
<evidence type="ECO:0000256" key="3">
    <source>
        <dbReference type="ARBA" id="ARBA00022679"/>
    </source>
</evidence>
<comment type="cofactor">
    <cofactor evidence="1">
        <name>pyridoxal 5'-phosphate</name>
        <dbReference type="ChEBI" id="CHEBI:597326"/>
    </cofactor>
</comment>
<dbReference type="OrthoDB" id="9807157at2"/>
<evidence type="ECO:0000313" key="7">
    <source>
        <dbReference type="Proteomes" id="UP000435036"/>
    </source>
</evidence>
<accession>A0A6N8KVT0</accession>
<keyword evidence="6" id="KW-0032">Aminotransferase</keyword>
<dbReference type="InterPro" id="IPR015424">
    <property type="entry name" value="PyrdxlP-dep_Trfase"/>
</dbReference>
<dbReference type="InterPro" id="IPR050087">
    <property type="entry name" value="AON_synthase_class-II"/>
</dbReference>
<gene>
    <name evidence="6" type="ORF">GQF63_04205</name>
</gene>
<dbReference type="InterPro" id="IPR015422">
    <property type="entry name" value="PyrdxlP-dep_Trfase_small"/>
</dbReference>
<keyword evidence="4" id="KW-0663">Pyridoxal phosphate</keyword>
<proteinExistence type="inferred from homology"/>
<dbReference type="AlphaFoldDB" id="A0A6N8KVT0"/>
<protein>
    <submittedName>
        <fullName evidence="6">Aminotransferase class I/II-fold pyridoxal phosphate-dependent enzyme</fullName>
    </submittedName>
</protein>
<comment type="similarity">
    <text evidence="2">Belongs to the class-II pyridoxal-phosphate-dependent aminotransferase family. BioF subfamily.</text>
</comment>
<name>A0A6N8KVT0_9SPHI</name>
<dbReference type="Proteomes" id="UP000435036">
    <property type="component" value="Unassembled WGS sequence"/>
</dbReference>
<dbReference type="GO" id="GO:0009102">
    <property type="term" value="P:biotin biosynthetic process"/>
    <property type="evidence" value="ECO:0007669"/>
    <property type="project" value="TreeGrafter"/>
</dbReference>
<reference evidence="6 7" key="1">
    <citation type="submission" date="2019-12" db="EMBL/GenBank/DDBJ databases">
        <authorList>
            <person name="Dong K."/>
        </authorList>
    </citation>
    <scope>NUCLEOTIDE SEQUENCE [LARGE SCALE GENOMIC DNA]</scope>
    <source>
        <strain evidence="6 7">JCM 31225</strain>
    </source>
</reference>
<evidence type="ECO:0000256" key="2">
    <source>
        <dbReference type="ARBA" id="ARBA00010008"/>
    </source>
</evidence>
<feature type="domain" description="Aminotransferase class I/classII large" evidence="5">
    <location>
        <begin position="29"/>
        <end position="355"/>
    </location>
</feature>
<keyword evidence="7" id="KW-1185">Reference proteome</keyword>
<dbReference type="Gene3D" id="3.90.1150.10">
    <property type="entry name" value="Aspartate Aminotransferase, domain 1"/>
    <property type="match status" value="1"/>
</dbReference>
<sequence length="369" mass="40728">MNSNWQAKLRERQALGNLRKLRVMPPGGDFCSNDYLGLTRNSAFQERLMNLLKGNPALLNGATGSRLISGNSDLLENIEKAIANRHQQEAALLFPSGYVANLALLSCLPQKGDYVLLDEQIHRSVHDGCRMNHAQQWKFKHNDLAHLEALLQRCNGKIWILVESLYSMDGDVAPLQAILDLAKQYQAQVIVDEAHAIGVYGVGLLAQWGLSDQVFATVVTYGKAMGSHGAAVLGRATLKEYLLNFASPLIYSTAMPLISAVTILEAYRFIEKHPKLSGQLQANIAAYQALNLGPNAQKTDSPIQPWLMADAAKLKELSNHLLREGFQVYPILPPTVAEGTSRLRITLHSDNSIEEINALGAILNHWNHE</sequence>
<evidence type="ECO:0000259" key="5">
    <source>
        <dbReference type="Pfam" id="PF00155"/>
    </source>
</evidence>
<dbReference type="Gene3D" id="3.40.640.10">
    <property type="entry name" value="Type I PLP-dependent aspartate aminotransferase-like (Major domain)"/>
    <property type="match status" value="1"/>
</dbReference>
<evidence type="ECO:0000256" key="4">
    <source>
        <dbReference type="ARBA" id="ARBA00022898"/>
    </source>
</evidence>
<evidence type="ECO:0000256" key="1">
    <source>
        <dbReference type="ARBA" id="ARBA00001933"/>
    </source>
</evidence>
<evidence type="ECO:0000313" key="6">
    <source>
        <dbReference type="EMBL" id="MVZ61217.1"/>
    </source>
</evidence>
<dbReference type="Pfam" id="PF00155">
    <property type="entry name" value="Aminotran_1_2"/>
    <property type="match status" value="1"/>
</dbReference>
<organism evidence="6 7">
    <name type="scientific">Sphingobacterium humi</name>
    <dbReference type="NCBI Taxonomy" id="1796905"/>
    <lineage>
        <taxon>Bacteria</taxon>
        <taxon>Pseudomonadati</taxon>
        <taxon>Bacteroidota</taxon>
        <taxon>Sphingobacteriia</taxon>
        <taxon>Sphingobacteriales</taxon>
        <taxon>Sphingobacteriaceae</taxon>
        <taxon>Sphingobacterium</taxon>
    </lineage>
</organism>
<comment type="caution">
    <text evidence="6">The sequence shown here is derived from an EMBL/GenBank/DDBJ whole genome shotgun (WGS) entry which is preliminary data.</text>
</comment>
<dbReference type="GO" id="GO:0030170">
    <property type="term" value="F:pyridoxal phosphate binding"/>
    <property type="evidence" value="ECO:0007669"/>
    <property type="project" value="InterPro"/>
</dbReference>
<dbReference type="EMBL" id="WSQA01000002">
    <property type="protein sequence ID" value="MVZ61217.1"/>
    <property type="molecule type" value="Genomic_DNA"/>
</dbReference>
<dbReference type="RefSeq" id="WP_160367854.1">
    <property type="nucleotide sequence ID" value="NZ_WSQA01000002.1"/>
</dbReference>
<dbReference type="GO" id="GO:0008483">
    <property type="term" value="F:transaminase activity"/>
    <property type="evidence" value="ECO:0007669"/>
    <property type="project" value="UniProtKB-KW"/>
</dbReference>
<dbReference type="InterPro" id="IPR004839">
    <property type="entry name" value="Aminotransferase_I/II_large"/>
</dbReference>
<dbReference type="InterPro" id="IPR015421">
    <property type="entry name" value="PyrdxlP-dep_Trfase_major"/>
</dbReference>